<keyword evidence="2" id="KW-1185">Reference proteome</keyword>
<gene>
    <name evidence="1" type="ORF">ACFQ4P_08650</name>
</gene>
<accession>A0ABW4CHJ8</accession>
<organism evidence="1 2">
    <name type="scientific">Lacticaseibacillus mingshuiensis</name>
    <dbReference type="NCBI Taxonomy" id="2799574"/>
    <lineage>
        <taxon>Bacteria</taxon>
        <taxon>Bacillati</taxon>
        <taxon>Bacillota</taxon>
        <taxon>Bacilli</taxon>
        <taxon>Lactobacillales</taxon>
        <taxon>Lactobacillaceae</taxon>
        <taxon>Lacticaseibacillus</taxon>
    </lineage>
</organism>
<dbReference type="RefSeq" id="WP_379887732.1">
    <property type="nucleotide sequence ID" value="NZ_JBHTOC010000011.1"/>
</dbReference>
<proteinExistence type="predicted"/>
<reference evidence="2" key="1">
    <citation type="journal article" date="2019" name="Int. J. Syst. Evol. Microbiol.">
        <title>The Global Catalogue of Microorganisms (GCM) 10K type strain sequencing project: providing services to taxonomists for standard genome sequencing and annotation.</title>
        <authorList>
            <consortium name="The Broad Institute Genomics Platform"/>
            <consortium name="The Broad Institute Genome Sequencing Center for Infectious Disease"/>
            <person name="Wu L."/>
            <person name="Ma J."/>
        </authorList>
    </citation>
    <scope>NUCLEOTIDE SEQUENCE [LARGE SCALE GENOMIC DNA]</scope>
    <source>
        <strain evidence="2">CCM 8980</strain>
    </source>
</reference>
<feature type="non-terminal residue" evidence="1">
    <location>
        <position position="1"/>
    </location>
</feature>
<evidence type="ECO:0000313" key="2">
    <source>
        <dbReference type="Proteomes" id="UP001597196"/>
    </source>
</evidence>
<name>A0ABW4CHJ8_9LACO</name>
<protein>
    <submittedName>
        <fullName evidence="1">Uncharacterized protein</fullName>
    </submittedName>
</protein>
<sequence length="69" mass="7598">GLFVVHRSPTSPLSQYSQRSKRCFQTGQMRFHVPNTEVNNPGSFISTKASLSLPMRCPANRMTAATLGT</sequence>
<dbReference type="Proteomes" id="UP001597196">
    <property type="component" value="Unassembled WGS sequence"/>
</dbReference>
<dbReference type="EMBL" id="JBHTOC010000011">
    <property type="protein sequence ID" value="MFD1430315.1"/>
    <property type="molecule type" value="Genomic_DNA"/>
</dbReference>
<evidence type="ECO:0000313" key="1">
    <source>
        <dbReference type="EMBL" id="MFD1430315.1"/>
    </source>
</evidence>
<comment type="caution">
    <text evidence="1">The sequence shown here is derived from an EMBL/GenBank/DDBJ whole genome shotgun (WGS) entry which is preliminary data.</text>
</comment>